<comment type="cofactor">
    <cofactor evidence="8">
        <name>a divalent metal cation</name>
        <dbReference type="ChEBI" id="CHEBI:60240"/>
    </cofactor>
    <text evidence="8">Binds 2 divalent metal cations per subunit.</text>
</comment>
<name>A0A1H9FUA2_9LACT</name>
<dbReference type="InterPro" id="IPR008007">
    <property type="entry name" value="Peptidase_M42"/>
</dbReference>
<comment type="similarity">
    <text evidence="1 6">Belongs to the peptidase M42 family.</text>
</comment>
<dbReference type="SUPFAM" id="SSF101821">
    <property type="entry name" value="Aminopeptidase/glucanase lid domain"/>
    <property type="match status" value="1"/>
</dbReference>
<dbReference type="Gene3D" id="2.40.30.40">
    <property type="entry name" value="Peptidase M42, domain 2"/>
    <property type="match status" value="1"/>
</dbReference>
<keyword evidence="4 8" id="KW-0479">Metal-binding</keyword>
<feature type="binding site" evidence="8">
    <location>
        <position position="180"/>
    </location>
    <ligand>
        <name>Zn(2+)</name>
        <dbReference type="ChEBI" id="CHEBI:29105"/>
        <label>2</label>
    </ligand>
</feature>
<evidence type="ECO:0000256" key="4">
    <source>
        <dbReference type="ARBA" id="ARBA00022723"/>
    </source>
</evidence>
<protein>
    <submittedName>
        <fullName evidence="9">Glutamyl aminopeptidase. Metallo peptidase. MEROPS family M42</fullName>
    </submittedName>
</protein>
<dbReference type="InterPro" id="IPR023367">
    <property type="entry name" value="Peptidase_M42_dom2"/>
</dbReference>
<dbReference type="CDD" id="cd05656">
    <property type="entry name" value="M42_Frv"/>
    <property type="match status" value="1"/>
</dbReference>
<dbReference type="InterPro" id="IPR051464">
    <property type="entry name" value="Peptidase_M42_aminopept"/>
</dbReference>
<keyword evidence="10" id="KW-1185">Reference proteome</keyword>
<dbReference type="SUPFAM" id="SSF53187">
    <property type="entry name" value="Zn-dependent exopeptidases"/>
    <property type="match status" value="1"/>
</dbReference>
<dbReference type="STRING" id="89093.SAMN04488558_11018"/>
<feature type="binding site" evidence="8">
    <location>
        <position position="180"/>
    </location>
    <ligand>
        <name>Zn(2+)</name>
        <dbReference type="ChEBI" id="CHEBI:29105"/>
        <label>1</label>
    </ligand>
</feature>
<sequence>MEEKLWNRIKELTELQAISNHENNVREYLADKMEGLVDSIETFGLGNIYGIRKSANQDAPTLMVAAHMDEVGFMVAKIHENGTISVVPIGGWNPYAVSAQRYTLQTEKGDYPIISGAVSPHLLRGSKAASIKPEDVRFDAGFESAEEAAEYGVRLGDSIVPLTETILTANKQSIMSKAIDNRYGCAVILDALENTVDEALNHHLVIGANVQEEVGLRGARGAVHRYQPDLFFAVDCSPAGDAEGDKKAEGQLGQGFLLRMQDPGMLTHRGMIEFLRDTAEDCKIPYQYYFSKGGTDAGAAHLMNEGIPSAVIGLPARYIHGHQALFRISDYEAASEMLTQVIRRFDRTTFETIINK</sequence>
<dbReference type="AlphaFoldDB" id="A0A1H9FUA2"/>
<dbReference type="GO" id="GO:0046872">
    <property type="term" value="F:metal ion binding"/>
    <property type="evidence" value="ECO:0007669"/>
    <property type="project" value="UniProtKB-UniRule"/>
</dbReference>
<dbReference type="GO" id="GO:0004177">
    <property type="term" value="F:aminopeptidase activity"/>
    <property type="evidence" value="ECO:0007669"/>
    <property type="project" value="UniProtKB-UniRule"/>
</dbReference>
<keyword evidence="3" id="KW-0645">Protease</keyword>
<dbReference type="OrthoDB" id="9772053at2"/>
<feature type="active site" description="Proton acceptor" evidence="7">
    <location>
        <position position="212"/>
    </location>
</feature>
<evidence type="ECO:0000256" key="2">
    <source>
        <dbReference type="ARBA" id="ARBA00022438"/>
    </source>
</evidence>
<evidence type="ECO:0000256" key="5">
    <source>
        <dbReference type="ARBA" id="ARBA00022801"/>
    </source>
</evidence>
<dbReference type="Proteomes" id="UP000198833">
    <property type="component" value="Unassembled WGS sequence"/>
</dbReference>
<evidence type="ECO:0000313" key="9">
    <source>
        <dbReference type="EMBL" id="SEQ41078.1"/>
    </source>
</evidence>
<dbReference type="PIRSF" id="PIRSF001123">
    <property type="entry name" value="PepA_GA"/>
    <property type="match status" value="1"/>
</dbReference>
<dbReference type="RefSeq" id="WP_092572484.1">
    <property type="nucleotide sequence ID" value="NZ_FOEN01000010.1"/>
</dbReference>
<feature type="binding site" evidence="8">
    <location>
        <position position="213"/>
    </location>
    <ligand>
        <name>Zn(2+)</name>
        <dbReference type="ChEBI" id="CHEBI:29105"/>
        <label>2</label>
    </ligand>
</feature>
<dbReference type="Pfam" id="PF05343">
    <property type="entry name" value="Peptidase_M42"/>
    <property type="match status" value="1"/>
</dbReference>
<evidence type="ECO:0000256" key="6">
    <source>
        <dbReference type="PIRNR" id="PIRNR001123"/>
    </source>
</evidence>
<keyword evidence="2 9" id="KW-0031">Aminopeptidase</keyword>
<accession>A0A1H9FUA2</accession>
<dbReference type="NCBIfam" id="TIGR03107">
    <property type="entry name" value="glu_aminopep"/>
    <property type="match status" value="1"/>
</dbReference>
<evidence type="ECO:0000256" key="1">
    <source>
        <dbReference type="ARBA" id="ARBA00006272"/>
    </source>
</evidence>
<dbReference type="GO" id="GO:0006508">
    <property type="term" value="P:proteolysis"/>
    <property type="evidence" value="ECO:0007669"/>
    <property type="project" value="UniProtKB-KW"/>
</dbReference>
<dbReference type="InterPro" id="IPR017538">
    <property type="entry name" value="Pept_M42_glutamyl_aminopept"/>
</dbReference>
<organism evidence="9 10">
    <name type="scientific">Ignavigranum ruoffiae</name>
    <dbReference type="NCBI Taxonomy" id="89093"/>
    <lineage>
        <taxon>Bacteria</taxon>
        <taxon>Bacillati</taxon>
        <taxon>Bacillota</taxon>
        <taxon>Bacilli</taxon>
        <taxon>Lactobacillales</taxon>
        <taxon>Aerococcaceae</taxon>
        <taxon>Ignavigranum</taxon>
    </lineage>
</organism>
<feature type="binding site" evidence="8">
    <location>
        <position position="67"/>
    </location>
    <ligand>
        <name>Zn(2+)</name>
        <dbReference type="ChEBI" id="CHEBI:29105"/>
        <label>1</label>
    </ligand>
</feature>
<proteinExistence type="inferred from homology"/>
<dbReference type="PANTHER" id="PTHR32481:SF0">
    <property type="entry name" value="AMINOPEPTIDASE YPDE-RELATED"/>
    <property type="match status" value="1"/>
</dbReference>
<gene>
    <name evidence="9" type="ORF">SAMN04488558_11018</name>
</gene>
<keyword evidence="5" id="KW-0378">Hydrolase</keyword>
<evidence type="ECO:0000256" key="7">
    <source>
        <dbReference type="PIRSR" id="PIRSR001123-1"/>
    </source>
</evidence>
<feature type="binding site" evidence="8">
    <location>
        <position position="235"/>
    </location>
    <ligand>
        <name>Zn(2+)</name>
        <dbReference type="ChEBI" id="CHEBI:29105"/>
        <label>1</label>
    </ligand>
</feature>
<dbReference type="PANTHER" id="PTHR32481">
    <property type="entry name" value="AMINOPEPTIDASE"/>
    <property type="match status" value="1"/>
</dbReference>
<dbReference type="EMBL" id="FOEN01000010">
    <property type="protein sequence ID" value="SEQ41078.1"/>
    <property type="molecule type" value="Genomic_DNA"/>
</dbReference>
<feature type="binding site" evidence="8">
    <location>
        <position position="320"/>
    </location>
    <ligand>
        <name>Zn(2+)</name>
        <dbReference type="ChEBI" id="CHEBI:29105"/>
        <label>2</label>
    </ligand>
</feature>
<evidence type="ECO:0000256" key="8">
    <source>
        <dbReference type="PIRSR" id="PIRSR001123-2"/>
    </source>
</evidence>
<evidence type="ECO:0000313" key="10">
    <source>
        <dbReference type="Proteomes" id="UP000198833"/>
    </source>
</evidence>
<reference evidence="9 10" key="1">
    <citation type="submission" date="2016-10" db="EMBL/GenBank/DDBJ databases">
        <authorList>
            <person name="de Groot N.N."/>
        </authorList>
    </citation>
    <scope>NUCLEOTIDE SEQUENCE [LARGE SCALE GENOMIC DNA]</scope>
    <source>
        <strain evidence="9 10">DSM 15695</strain>
    </source>
</reference>
<evidence type="ECO:0000256" key="3">
    <source>
        <dbReference type="ARBA" id="ARBA00022670"/>
    </source>
</evidence>
<dbReference type="Gene3D" id="3.40.630.10">
    <property type="entry name" value="Zn peptidases"/>
    <property type="match status" value="1"/>
</dbReference>